<evidence type="ECO:0000313" key="7">
    <source>
        <dbReference type="EMBL" id="TMQ70491.1"/>
    </source>
</evidence>
<dbReference type="EMBL" id="VBPA01000200">
    <property type="protein sequence ID" value="TMQ70491.1"/>
    <property type="molecule type" value="Genomic_DNA"/>
</dbReference>
<dbReference type="InterPro" id="IPR011990">
    <property type="entry name" value="TPR-like_helical_dom_sf"/>
</dbReference>
<dbReference type="Gene3D" id="1.25.40.10">
    <property type="entry name" value="Tetratricopeptide repeat domain"/>
    <property type="match status" value="1"/>
</dbReference>
<dbReference type="PROSITE" id="PS00108">
    <property type="entry name" value="PROTEIN_KINASE_ST"/>
    <property type="match status" value="1"/>
</dbReference>
<dbReference type="Pfam" id="PF00069">
    <property type="entry name" value="Pkinase"/>
    <property type="match status" value="1"/>
</dbReference>
<dbReference type="InterPro" id="IPR017441">
    <property type="entry name" value="Protein_kinase_ATP_BS"/>
</dbReference>
<comment type="caution">
    <text evidence="7">The sequence shown here is derived from an EMBL/GenBank/DDBJ whole genome shotgun (WGS) entry which is preliminary data.</text>
</comment>
<dbReference type="PROSITE" id="PS50011">
    <property type="entry name" value="PROTEIN_KINASE_DOM"/>
    <property type="match status" value="1"/>
</dbReference>
<reference evidence="7 8" key="1">
    <citation type="journal article" date="2019" name="Nat. Microbiol.">
        <title>Mediterranean grassland soil C-N compound turnover is dependent on rainfall and depth, and is mediated by genomically divergent microorganisms.</title>
        <authorList>
            <person name="Diamond S."/>
            <person name="Andeer P.F."/>
            <person name="Li Z."/>
            <person name="Crits-Christoph A."/>
            <person name="Burstein D."/>
            <person name="Anantharaman K."/>
            <person name="Lane K.R."/>
            <person name="Thomas B.C."/>
            <person name="Pan C."/>
            <person name="Northen T.R."/>
            <person name="Banfield J.F."/>
        </authorList>
    </citation>
    <scope>NUCLEOTIDE SEQUENCE [LARGE SCALE GENOMIC DNA]</scope>
    <source>
        <strain evidence="7">WS_10</strain>
    </source>
</reference>
<proteinExistence type="predicted"/>
<dbReference type="InterPro" id="IPR000719">
    <property type="entry name" value="Prot_kinase_dom"/>
</dbReference>
<dbReference type="PROSITE" id="PS00107">
    <property type="entry name" value="PROTEIN_KINASE_ATP"/>
    <property type="match status" value="1"/>
</dbReference>
<feature type="binding site" evidence="5">
    <location>
        <position position="38"/>
    </location>
    <ligand>
        <name>ATP</name>
        <dbReference type="ChEBI" id="CHEBI:30616"/>
    </ligand>
</feature>
<evidence type="ECO:0000256" key="3">
    <source>
        <dbReference type="ARBA" id="ARBA00022777"/>
    </source>
</evidence>
<evidence type="ECO:0000256" key="4">
    <source>
        <dbReference type="ARBA" id="ARBA00022840"/>
    </source>
</evidence>
<dbReference type="AlphaFoldDB" id="A0A538U3R4"/>
<dbReference type="CDD" id="cd14014">
    <property type="entry name" value="STKc_PknB_like"/>
    <property type="match status" value="1"/>
</dbReference>
<dbReference type="Gene3D" id="3.30.200.20">
    <property type="entry name" value="Phosphorylase Kinase, domain 1"/>
    <property type="match status" value="1"/>
</dbReference>
<keyword evidence="2 5" id="KW-0547">Nucleotide-binding</keyword>
<evidence type="ECO:0000313" key="8">
    <source>
        <dbReference type="Proteomes" id="UP000319836"/>
    </source>
</evidence>
<dbReference type="SUPFAM" id="SSF56112">
    <property type="entry name" value="Protein kinase-like (PK-like)"/>
    <property type="match status" value="1"/>
</dbReference>
<dbReference type="InterPro" id="IPR011009">
    <property type="entry name" value="Kinase-like_dom_sf"/>
</dbReference>
<protein>
    <recommendedName>
        <fullName evidence="6">Protein kinase domain-containing protein</fullName>
    </recommendedName>
</protein>
<evidence type="ECO:0000256" key="1">
    <source>
        <dbReference type="ARBA" id="ARBA00022679"/>
    </source>
</evidence>
<dbReference type="Gene3D" id="1.10.510.10">
    <property type="entry name" value="Transferase(Phosphotransferase) domain 1"/>
    <property type="match status" value="1"/>
</dbReference>
<dbReference type="PANTHER" id="PTHR43289:SF6">
    <property type="entry name" value="SERINE_THREONINE-PROTEIN KINASE NEKL-3"/>
    <property type="match status" value="1"/>
</dbReference>
<feature type="domain" description="Protein kinase" evidence="6">
    <location>
        <begin position="9"/>
        <end position="296"/>
    </location>
</feature>
<keyword evidence="4 5" id="KW-0067">ATP-binding</keyword>
<name>A0A538U3R4_UNCEI</name>
<accession>A0A538U3R4</accession>
<organism evidence="7 8">
    <name type="scientific">Eiseniibacteriota bacterium</name>
    <dbReference type="NCBI Taxonomy" id="2212470"/>
    <lineage>
        <taxon>Bacteria</taxon>
        <taxon>Candidatus Eiseniibacteriota</taxon>
    </lineage>
</organism>
<dbReference type="PANTHER" id="PTHR43289">
    <property type="entry name" value="MITOGEN-ACTIVATED PROTEIN KINASE KINASE KINASE 20-RELATED"/>
    <property type="match status" value="1"/>
</dbReference>
<gene>
    <name evidence="7" type="ORF">E6K80_08340</name>
</gene>
<dbReference type="Proteomes" id="UP000319836">
    <property type="component" value="Unassembled WGS sequence"/>
</dbReference>
<evidence type="ECO:0000256" key="2">
    <source>
        <dbReference type="ARBA" id="ARBA00022741"/>
    </source>
</evidence>
<dbReference type="GO" id="GO:0004674">
    <property type="term" value="F:protein serine/threonine kinase activity"/>
    <property type="evidence" value="ECO:0007669"/>
    <property type="project" value="TreeGrafter"/>
</dbReference>
<keyword evidence="1" id="KW-0808">Transferase</keyword>
<evidence type="ECO:0000256" key="5">
    <source>
        <dbReference type="PROSITE-ProRule" id="PRU10141"/>
    </source>
</evidence>
<dbReference type="GO" id="GO:0005524">
    <property type="term" value="F:ATP binding"/>
    <property type="evidence" value="ECO:0007669"/>
    <property type="project" value="UniProtKB-UniRule"/>
</dbReference>
<sequence>MIGEIVGHYRIERRLGEGGMGVVFAARDERLERPVALKLVRTELNDPQLLARFWREARAAAALNHPGICQVYEIGESEAGRPFIVMELLEGQPLAERITSKPLPPGEVARVGIAVLEALAALHTRGFVHRDVKPSNVFLLGDGRVKLLDFGLVHSLPQNAASVALTMTNMVMGSPGYMAPEQIRGEAVDARTVMHAVLHDRPSAPSGSRDLETLGRVLVRSLAKNKNERHPDAGAMAADLRPLLPTGATQTVETQKVARLAVLPFRMLRSDVEKDFLGPSLADAVAMSLAGLHSLVVRSPMAAARFVTGHTDLREIARELDVDAVLVGTILPAGDRCRVAAQLVEVPGGNVTWSLTEDVVGRDVFHIQDTLTKRIVESLQLPLSAGEKRSLARDVPANAAAYELFLRANRLAEIGSDLAMARDLYLKSLDADPKYAPTWVRLARCYRVMGKYYVANREDHYRKAEDALARAFELHPDVAIGHQVQATIELDRGRSEQALDRLLRVIERNPNDLGSYVQMMTGFRVLGLLDESVAAYRRARMLDPEVRTSMIHTLDALGDLDGALIEARKNDPFEVSWVLLQMGRNEEALAVADDQLAVIGSTSFGGYVRAVKSVIQGGDRGVLDEVRIQYQEFPDPEGQFLIARMMARAGRREYSLEFFDRAVSQGYANYPLIVRDSSFDALRGDPAFEAIVRRAEEHHLAARVVYGGRIQ</sequence>
<dbReference type="InterPro" id="IPR008271">
    <property type="entry name" value="Ser/Thr_kinase_AS"/>
</dbReference>
<evidence type="ECO:0000259" key="6">
    <source>
        <dbReference type="PROSITE" id="PS50011"/>
    </source>
</evidence>
<keyword evidence="3" id="KW-0418">Kinase</keyword>
<dbReference type="SMART" id="SM00220">
    <property type="entry name" value="S_TKc"/>
    <property type="match status" value="1"/>
</dbReference>
<dbReference type="SUPFAM" id="SSF48452">
    <property type="entry name" value="TPR-like"/>
    <property type="match status" value="1"/>
</dbReference>